<proteinExistence type="predicted"/>
<protein>
    <submittedName>
        <fullName evidence="2">Neurofilament medium polypeptide</fullName>
    </submittedName>
</protein>
<name>V8NDB5_OPHHA</name>
<dbReference type="EMBL" id="AZIM01004999">
    <property type="protein sequence ID" value="ETE60070.1"/>
    <property type="molecule type" value="Genomic_DNA"/>
</dbReference>
<evidence type="ECO:0000313" key="2">
    <source>
        <dbReference type="EMBL" id="ETE60070.1"/>
    </source>
</evidence>
<evidence type="ECO:0000256" key="1">
    <source>
        <dbReference type="SAM" id="MobiDB-lite"/>
    </source>
</evidence>
<feature type="compositionally biased region" description="Polar residues" evidence="1">
    <location>
        <begin position="98"/>
        <end position="107"/>
    </location>
</feature>
<feature type="compositionally biased region" description="Basic and acidic residues" evidence="1">
    <location>
        <begin position="1"/>
        <end position="80"/>
    </location>
</feature>
<comment type="caution">
    <text evidence="2">The sequence shown here is derived from an EMBL/GenBank/DDBJ whole genome shotgun (WGS) entry which is preliminary data.</text>
</comment>
<evidence type="ECO:0000313" key="3">
    <source>
        <dbReference type="Proteomes" id="UP000018936"/>
    </source>
</evidence>
<dbReference type="AlphaFoldDB" id="V8NDB5"/>
<feature type="non-terminal residue" evidence="2">
    <location>
        <position position="1"/>
    </location>
</feature>
<dbReference type="Proteomes" id="UP000018936">
    <property type="component" value="Unassembled WGS sequence"/>
</dbReference>
<accession>V8NDB5</accession>
<gene>
    <name evidence="2" type="primary">Nefm</name>
    <name evidence="2" type="ORF">L345_14194</name>
</gene>
<organism evidence="2 3">
    <name type="scientific">Ophiophagus hannah</name>
    <name type="common">King cobra</name>
    <name type="synonym">Naja hannah</name>
    <dbReference type="NCBI Taxonomy" id="8665"/>
    <lineage>
        <taxon>Eukaryota</taxon>
        <taxon>Metazoa</taxon>
        <taxon>Chordata</taxon>
        <taxon>Craniata</taxon>
        <taxon>Vertebrata</taxon>
        <taxon>Euteleostomi</taxon>
        <taxon>Lepidosauria</taxon>
        <taxon>Squamata</taxon>
        <taxon>Bifurcata</taxon>
        <taxon>Unidentata</taxon>
        <taxon>Episquamata</taxon>
        <taxon>Toxicofera</taxon>
        <taxon>Serpentes</taxon>
        <taxon>Colubroidea</taxon>
        <taxon>Elapidae</taxon>
        <taxon>Elapinae</taxon>
        <taxon>Ophiophagus</taxon>
    </lineage>
</organism>
<feature type="region of interest" description="Disordered" evidence="1">
    <location>
        <begin position="1"/>
        <end position="107"/>
    </location>
</feature>
<reference evidence="2 3" key="1">
    <citation type="journal article" date="2013" name="Proc. Natl. Acad. Sci. U.S.A.">
        <title>The king cobra genome reveals dynamic gene evolution and adaptation in the snake venom system.</title>
        <authorList>
            <person name="Vonk F.J."/>
            <person name="Casewell N.R."/>
            <person name="Henkel C.V."/>
            <person name="Heimberg A.M."/>
            <person name="Jansen H.J."/>
            <person name="McCleary R.J."/>
            <person name="Kerkkamp H.M."/>
            <person name="Vos R.A."/>
            <person name="Guerreiro I."/>
            <person name="Calvete J.J."/>
            <person name="Wuster W."/>
            <person name="Woods A.E."/>
            <person name="Logan J.M."/>
            <person name="Harrison R.A."/>
            <person name="Castoe T.A."/>
            <person name="de Koning A.P."/>
            <person name="Pollock D.D."/>
            <person name="Yandell M."/>
            <person name="Calderon D."/>
            <person name="Renjifo C."/>
            <person name="Currier R.B."/>
            <person name="Salgado D."/>
            <person name="Pla D."/>
            <person name="Sanz L."/>
            <person name="Hyder A.S."/>
            <person name="Ribeiro J.M."/>
            <person name="Arntzen J.W."/>
            <person name="van den Thillart G.E."/>
            <person name="Boetzer M."/>
            <person name="Pirovano W."/>
            <person name="Dirks R.P."/>
            <person name="Spaink H.P."/>
            <person name="Duboule D."/>
            <person name="McGlinn E."/>
            <person name="Kini R.M."/>
            <person name="Richardson M.K."/>
        </authorList>
    </citation>
    <scope>NUCLEOTIDE SEQUENCE</scope>
    <source>
        <tissue evidence="2">Blood</tissue>
    </source>
</reference>
<sequence>MEGKKERREGGRKEREEMDGREEVGKEETKGKRWMDGREGGRKEGREEMDGRKENKFRGREEEMDIEAQKRKERRKEGRKEGKRSRSKSLPSMERPDSLNNPVPNSATGVILLTPGARKFVKRGKTPITKCLNQIVSGINALWGEGSRILVGTSSH</sequence>
<keyword evidence="3" id="KW-1185">Reference proteome</keyword>